<name>A0A1Y0I9G6_9GAMM</name>
<evidence type="ECO:0000256" key="7">
    <source>
        <dbReference type="ARBA" id="ARBA00022692"/>
    </source>
</evidence>
<evidence type="ECO:0000256" key="1">
    <source>
        <dbReference type="ARBA" id="ARBA00004377"/>
    </source>
</evidence>
<evidence type="ECO:0000256" key="3">
    <source>
        <dbReference type="ARBA" id="ARBA00021539"/>
    </source>
</evidence>
<evidence type="ECO:0000256" key="5">
    <source>
        <dbReference type="ARBA" id="ARBA00022481"/>
    </source>
</evidence>
<proteinExistence type="inferred from homology"/>
<dbReference type="EMBL" id="CP021425">
    <property type="protein sequence ID" value="ARU56880.1"/>
    <property type="molecule type" value="Genomic_DNA"/>
</dbReference>
<dbReference type="GO" id="GO:0015627">
    <property type="term" value="C:type II protein secretion system complex"/>
    <property type="evidence" value="ECO:0007669"/>
    <property type="project" value="InterPro"/>
</dbReference>
<keyword evidence="9 11" id="KW-0472">Membrane</keyword>
<evidence type="ECO:0000256" key="8">
    <source>
        <dbReference type="ARBA" id="ARBA00022989"/>
    </source>
</evidence>
<keyword evidence="13" id="KW-1185">Reference proteome</keyword>
<comment type="subcellular location">
    <subcellularLocation>
        <location evidence="1">Cell inner membrane</location>
        <topology evidence="1">Single-pass membrane protein</topology>
    </subcellularLocation>
</comment>
<gene>
    <name evidence="12" type="primary">pulJ</name>
    <name evidence="12" type="ORF">OLMES_2832</name>
</gene>
<evidence type="ECO:0000256" key="6">
    <source>
        <dbReference type="ARBA" id="ARBA00022519"/>
    </source>
</evidence>
<dbReference type="PANTHER" id="PTHR39583">
    <property type="entry name" value="TYPE II SECRETION SYSTEM PROTEIN J-RELATED"/>
    <property type="match status" value="1"/>
</dbReference>
<evidence type="ECO:0000313" key="12">
    <source>
        <dbReference type="EMBL" id="ARU56880.1"/>
    </source>
</evidence>
<feature type="region of interest" description="Disordered" evidence="10">
    <location>
        <begin position="214"/>
        <end position="241"/>
    </location>
</feature>
<dbReference type="GO" id="GO:0005886">
    <property type="term" value="C:plasma membrane"/>
    <property type="evidence" value="ECO:0007669"/>
    <property type="project" value="UniProtKB-SubCell"/>
</dbReference>
<evidence type="ECO:0000256" key="9">
    <source>
        <dbReference type="ARBA" id="ARBA00023136"/>
    </source>
</evidence>
<dbReference type="GO" id="GO:0015628">
    <property type="term" value="P:protein secretion by the type II secretion system"/>
    <property type="evidence" value="ECO:0007669"/>
    <property type="project" value="InterPro"/>
</dbReference>
<protein>
    <recommendedName>
        <fullName evidence="3">Type II secretion system protein J</fullName>
    </recommendedName>
</protein>
<dbReference type="NCBIfam" id="TIGR01711">
    <property type="entry name" value="gspJ"/>
    <property type="match status" value="1"/>
</dbReference>
<dbReference type="Pfam" id="PF11612">
    <property type="entry name" value="T2SSJ"/>
    <property type="match status" value="1"/>
</dbReference>
<keyword evidence="4" id="KW-1003">Cell membrane</keyword>
<dbReference type="InterPro" id="IPR010055">
    <property type="entry name" value="T2SS_protein-GspJ"/>
</dbReference>
<keyword evidence="5" id="KW-0488">Methylation</keyword>
<evidence type="ECO:0000313" key="13">
    <source>
        <dbReference type="Proteomes" id="UP000196027"/>
    </source>
</evidence>
<dbReference type="AlphaFoldDB" id="A0A1Y0I9G6"/>
<evidence type="ECO:0000256" key="10">
    <source>
        <dbReference type="SAM" id="MobiDB-lite"/>
    </source>
</evidence>
<dbReference type="Gene3D" id="3.10.610.10">
    <property type="entry name" value="GSPII I/J protein-like"/>
    <property type="match status" value="1"/>
</dbReference>
<dbReference type="InterPro" id="IPR012902">
    <property type="entry name" value="N_methyl_site"/>
</dbReference>
<dbReference type="InterPro" id="IPR051621">
    <property type="entry name" value="T2SS_protein_J"/>
</dbReference>
<dbReference type="Proteomes" id="UP000196027">
    <property type="component" value="Chromosome"/>
</dbReference>
<reference evidence="12 13" key="1">
    <citation type="submission" date="2017-05" db="EMBL/GenBank/DDBJ databases">
        <title>Genomic insights into alkan degradation activity of Oleiphilus messinensis.</title>
        <authorList>
            <person name="Kozyavkin S.A."/>
            <person name="Slesarev A.I."/>
            <person name="Golyshin P.N."/>
            <person name="Korzhenkov A."/>
            <person name="Golyshina O.N."/>
            <person name="Toshchakov S.V."/>
        </authorList>
    </citation>
    <scope>NUCLEOTIDE SEQUENCE [LARGE SCALE GENOMIC DNA]</scope>
    <source>
        <strain evidence="12 13">ME102</strain>
    </source>
</reference>
<dbReference type="NCBIfam" id="TIGR02532">
    <property type="entry name" value="IV_pilin_GFxxxE"/>
    <property type="match status" value="1"/>
</dbReference>
<dbReference type="Pfam" id="PF07963">
    <property type="entry name" value="N_methyl"/>
    <property type="match status" value="1"/>
</dbReference>
<keyword evidence="8 11" id="KW-1133">Transmembrane helix</keyword>
<evidence type="ECO:0000256" key="4">
    <source>
        <dbReference type="ARBA" id="ARBA00022475"/>
    </source>
</evidence>
<evidence type="ECO:0000256" key="11">
    <source>
        <dbReference type="SAM" id="Phobius"/>
    </source>
</evidence>
<dbReference type="PANTHER" id="PTHR39583:SF2">
    <property type="entry name" value="TYPE II SECRETION SYSTEM PROTEIN J"/>
    <property type="match status" value="1"/>
</dbReference>
<organism evidence="12 13">
    <name type="scientific">Oleiphilus messinensis</name>
    <dbReference type="NCBI Taxonomy" id="141451"/>
    <lineage>
        <taxon>Bacteria</taxon>
        <taxon>Pseudomonadati</taxon>
        <taxon>Pseudomonadota</taxon>
        <taxon>Gammaproteobacteria</taxon>
        <taxon>Oceanospirillales</taxon>
        <taxon>Oleiphilaceae</taxon>
        <taxon>Oleiphilus</taxon>
    </lineage>
</organism>
<dbReference type="Gene3D" id="2.10.70.20">
    <property type="entry name" value="gspk-gspi-gspj complex like domains"/>
    <property type="match status" value="1"/>
</dbReference>
<comment type="similarity">
    <text evidence="2">Belongs to the GSP J family.</text>
</comment>
<sequence length="241" mass="27646">MVPGKESQVNGFTLIEVLIAITITALIGLGVWSVLNMTINTQKTLMKRTEQIKSLQRAFLVLQRDMVQLTSRPVRTEYGDMDYALSTRNTFYKLELTRQGWRNPLNQFRSELQRVAYEFADNRLTRWYWPVLDRAQDSQPREQVLLEDVDDIKIQFLVQNNRWVSEWPTDGNVGGDDSTYRFYTLPKAIMITMTSPLFGEVYQTYPLVQFRRGTVQEKDGGDGTGDGDSKGAGVDGDQVEK</sequence>
<keyword evidence="7 11" id="KW-0812">Transmembrane</keyword>
<feature type="transmembrane region" description="Helical" evidence="11">
    <location>
        <begin position="12"/>
        <end position="39"/>
    </location>
</feature>
<accession>A0A1Y0I9G6</accession>
<dbReference type="KEGG" id="ome:OLMES_2832"/>
<keyword evidence="6" id="KW-0997">Cell inner membrane</keyword>
<dbReference type="InterPro" id="IPR045584">
    <property type="entry name" value="Pilin-like"/>
</dbReference>
<dbReference type="SUPFAM" id="SSF54523">
    <property type="entry name" value="Pili subunits"/>
    <property type="match status" value="1"/>
</dbReference>
<evidence type="ECO:0000256" key="2">
    <source>
        <dbReference type="ARBA" id="ARBA00011084"/>
    </source>
</evidence>